<feature type="transmembrane region" description="Helical" evidence="1">
    <location>
        <begin position="15"/>
        <end position="34"/>
    </location>
</feature>
<organism evidence="2 3">
    <name type="scientific">Halomonas piscis</name>
    <dbReference type="NCBI Taxonomy" id="3031727"/>
    <lineage>
        <taxon>Bacteria</taxon>
        <taxon>Pseudomonadati</taxon>
        <taxon>Pseudomonadota</taxon>
        <taxon>Gammaproteobacteria</taxon>
        <taxon>Oceanospirillales</taxon>
        <taxon>Halomonadaceae</taxon>
        <taxon>Halomonas</taxon>
    </lineage>
</organism>
<protein>
    <recommendedName>
        <fullName evidence="4">DUF3311 domain-containing protein</fullName>
    </recommendedName>
</protein>
<evidence type="ECO:0000313" key="2">
    <source>
        <dbReference type="EMBL" id="WNK19009.1"/>
    </source>
</evidence>
<evidence type="ECO:0000256" key="1">
    <source>
        <dbReference type="SAM" id="Phobius"/>
    </source>
</evidence>
<reference evidence="2 3" key="1">
    <citation type="submission" date="2023-03" db="EMBL/GenBank/DDBJ databases">
        <title>Halomonas sp. nov., isolated from Korean tranditional fermented seafood 'Jeotgal'.</title>
        <authorList>
            <person name="Kim B."/>
            <person name="Shin N.-R."/>
        </authorList>
    </citation>
    <scope>NUCLEOTIDE SEQUENCE [LARGE SCALE GENOMIC DNA]</scope>
    <source>
        <strain evidence="2 3">SG2L-4</strain>
    </source>
</reference>
<proteinExistence type="predicted"/>
<name>A0ABY9YY51_9GAMM</name>
<dbReference type="RefSeq" id="WP_311882059.1">
    <property type="nucleotide sequence ID" value="NZ_CP119391.1"/>
</dbReference>
<dbReference type="Proteomes" id="UP001301869">
    <property type="component" value="Chromosome"/>
</dbReference>
<keyword evidence="1" id="KW-0812">Transmembrane</keyword>
<sequence length="75" mass="8405">MTTPLRHRARHSERLTALIVTAAVLFCPPLLLVIDRLPSATGIWLLLYLFIAWAVVIGLAAWLQESRRASGKGRR</sequence>
<feature type="transmembrane region" description="Helical" evidence="1">
    <location>
        <begin position="40"/>
        <end position="63"/>
    </location>
</feature>
<evidence type="ECO:0000313" key="3">
    <source>
        <dbReference type="Proteomes" id="UP001301869"/>
    </source>
</evidence>
<evidence type="ECO:0008006" key="4">
    <source>
        <dbReference type="Google" id="ProtNLM"/>
    </source>
</evidence>
<dbReference type="EMBL" id="CP119391">
    <property type="protein sequence ID" value="WNK19009.1"/>
    <property type="molecule type" value="Genomic_DNA"/>
</dbReference>
<accession>A0ABY9YY51</accession>
<gene>
    <name evidence="2" type="ORF">P1P91_08940</name>
</gene>
<keyword evidence="3" id="KW-1185">Reference proteome</keyword>
<keyword evidence="1" id="KW-1133">Transmembrane helix</keyword>
<keyword evidence="1" id="KW-0472">Membrane</keyword>